<feature type="region of interest" description="Disordered" evidence="1">
    <location>
        <begin position="127"/>
        <end position="185"/>
    </location>
</feature>
<gene>
    <name evidence="3" type="primary">DNM1_1</name>
    <name evidence="3" type="ORF">V5O48_010378</name>
</gene>
<accession>A0ABR3F8K0</accession>
<feature type="domain" description="Dynamin GTPase effector" evidence="2">
    <location>
        <begin position="286"/>
        <end position="342"/>
    </location>
</feature>
<evidence type="ECO:0000313" key="3">
    <source>
        <dbReference type="EMBL" id="KAL0571584.1"/>
    </source>
</evidence>
<protein>
    <submittedName>
        <fullName evidence="3">Dynamin-related GTPase protein</fullName>
        <ecNumber evidence="3">3.6.5.5</ecNumber>
    </submittedName>
</protein>
<keyword evidence="4" id="KW-1185">Reference proteome</keyword>
<keyword evidence="3" id="KW-0378">Hydrolase</keyword>
<sequence>MGRKSISWEFKRSGDGENSLLRDQGIVTRRPFALQLTKVNISTQELSGGARIYYTFNDVFGSVLRAIDFMAFSDSLSTSTEWLGPTSEYTQTLIDIQAAHINMNHPAFVAGSGNALVMGMAAAKNQKPPVELEQSSSSSTSTSTVASTSTDTSTTTTATARVPSISRPPSDDSADDTDSGVREPFPSPSRFHRIVIAETFLNYFFGAGVEKKALVGGKMSMPSFGVFDIKSLAKAVDAPPLFTTSLPSPSPSARTDLQTTLIRSLVPPTSLSCAKRSKILSQSRCLHLLVNFTSSAVQNRLVAELYKPEVFGGMLSEDGGGKAKRDRVRGFWRRIGEARGILGLRWVLSGVEG</sequence>
<dbReference type="EMBL" id="JBAHYK010000745">
    <property type="protein sequence ID" value="KAL0571584.1"/>
    <property type="molecule type" value="Genomic_DNA"/>
</dbReference>
<evidence type="ECO:0000313" key="4">
    <source>
        <dbReference type="Proteomes" id="UP001465976"/>
    </source>
</evidence>
<evidence type="ECO:0000256" key="1">
    <source>
        <dbReference type="SAM" id="MobiDB-lite"/>
    </source>
</evidence>
<evidence type="ECO:0000259" key="2">
    <source>
        <dbReference type="Pfam" id="PF02212"/>
    </source>
</evidence>
<dbReference type="Proteomes" id="UP001465976">
    <property type="component" value="Unassembled WGS sequence"/>
</dbReference>
<organism evidence="3 4">
    <name type="scientific">Marasmius crinis-equi</name>
    <dbReference type="NCBI Taxonomy" id="585013"/>
    <lineage>
        <taxon>Eukaryota</taxon>
        <taxon>Fungi</taxon>
        <taxon>Dikarya</taxon>
        <taxon>Basidiomycota</taxon>
        <taxon>Agaricomycotina</taxon>
        <taxon>Agaricomycetes</taxon>
        <taxon>Agaricomycetidae</taxon>
        <taxon>Agaricales</taxon>
        <taxon>Marasmiineae</taxon>
        <taxon>Marasmiaceae</taxon>
        <taxon>Marasmius</taxon>
    </lineage>
</organism>
<reference evidence="3 4" key="1">
    <citation type="submission" date="2024-02" db="EMBL/GenBank/DDBJ databases">
        <title>A draft genome for the cacao thread blight pathogen Marasmius crinis-equi.</title>
        <authorList>
            <person name="Cohen S.P."/>
            <person name="Baruah I.K."/>
            <person name="Amoako-Attah I."/>
            <person name="Bukari Y."/>
            <person name="Meinhardt L.W."/>
            <person name="Bailey B.A."/>
        </authorList>
    </citation>
    <scope>NUCLEOTIDE SEQUENCE [LARGE SCALE GENOMIC DNA]</scope>
    <source>
        <strain evidence="3 4">GH-76</strain>
    </source>
</reference>
<proteinExistence type="predicted"/>
<dbReference type="InterPro" id="IPR003130">
    <property type="entry name" value="GED"/>
</dbReference>
<dbReference type="EC" id="3.6.5.5" evidence="3"/>
<name>A0ABR3F8K0_9AGAR</name>
<feature type="compositionally biased region" description="Low complexity" evidence="1">
    <location>
        <begin position="135"/>
        <end position="168"/>
    </location>
</feature>
<dbReference type="Pfam" id="PF02212">
    <property type="entry name" value="GED"/>
    <property type="match status" value="1"/>
</dbReference>
<comment type="caution">
    <text evidence="3">The sequence shown here is derived from an EMBL/GenBank/DDBJ whole genome shotgun (WGS) entry which is preliminary data.</text>
</comment>
<dbReference type="GO" id="GO:0016787">
    <property type="term" value="F:hydrolase activity"/>
    <property type="evidence" value="ECO:0007669"/>
    <property type="project" value="UniProtKB-KW"/>
</dbReference>